<evidence type="ECO:0000256" key="1">
    <source>
        <dbReference type="ARBA" id="ARBA00001798"/>
    </source>
</evidence>
<dbReference type="AlphaFoldDB" id="A0A5M3MQK1"/>
<comment type="caution">
    <text evidence="15">The sequence shown here is derived from an EMBL/GenBank/DDBJ whole genome shotgun (WGS) entry which is preliminary data.</text>
</comment>
<dbReference type="InterPro" id="IPR001841">
    <property type="entry name" value="Znf_RING"/>
</dbReference>
<evidence type="ECO:0000256" key="5">
    <source>
        <dbReference type="ARBA" id="ARBA00022723"/>
    </source>
</evidence>
<dbReference type="PROSITE" id="PS00518">
    <property type="entry name" value="ZF_RING_1"/>
    <property type="match status" value="1"/>
</dbReference>
<dbReference type="CDD" id="cd22584">
    <property type="entry name" value="Rcat_RBR_unk"/>
    <property type="match status" value="1"/>
</dbReference>
<dbReference type="OrthoDB" id="1431934at2759"/>
<keyword evidence="11" id="KW-0175">Coiled coil</keyword>
<evidence type="ECO:0000256" key="12">
    <source>
        <dbReference type="SAM" id="MobiDB-lite"/>
    </source>
</evidence>
<keyword evidence="6" id="KW-0677">Repeat</keyword>
<feature type="region of interest" description="Disordered" evidence="12">
    <location>
        <begin position="293"/>
        <end position="333"/>
    </location>
</feature>
<keyword evidence="8" id="KW-0833">Ubl conjugation pathway</keyword>
<dbReference type="EC" id="2.3.2.31" evidence="3"/>
<dbReference type="SMART" id="SM00184">
    <property type="entry name" value="RING"/>
    <property type="match status" value="2"/>
</dbReference>
<dbReference type="Pfam" id="PF13639">
    <property type="entry name" value="zf-RING_2"/>
    <property type="match status" value="1"/>
</dbReference>
<protein>
    <recommendedName>
        <fullName evidence="3">RBR-type E3 ubiquitin transferase</fullName>
        <ecNumber evidence="3">2.3.2.31</ecNumber>
    </recommendedName>
</protein>
<dbReference type="Pfam" id="PF22605">
    <property type="entry name" value="IBR_2"/>
    <property type="match status" value="1"/>
</dbReference>
<keyword evidence="4" id="KW-0808">Transferase</keyword>
<evidence type="ECO:0000256" key="11">
    <source>
        <dbReference type="SAM" id="Coils"/>
    </source>
</evidence>
<evidence type="ECO:0000313" key="15">
    <source>
        <dbReference type="EMBL" id="EIW81350.1"/>
    </source>
</evidence>
<dbReference type="PANTHER" id="PTHR11685">
    <property type="entry name" value="RBR FAMILY RING FINGER AND IBR DOMAIN-CONTAINING"/>
    <property type="match status" value="1"/>
</dbReference>
<dbReference type="KEGG" id="cput:CONPUDRAFT_144163"/>
<comment type="pathway">
    <text evidence="2">Protein modification; protein ubiquitination.</text>
</comment>
<dbReference type="InterPro" id="IPR017907">
    <property type="entry name" value="Znf_RING_CS"/>
</dbReference>
<dbReference type="PROSITE" id="PS50089">
    <property type="entry name" value="ZF_RING_2"/>
    <property type="match status" value="1"/>
</dbReference>
<keyword evidence="16" id="KW-1185">Reference proteome</keyword>
<evidence type="ECO:0000256" key="8">
    <source>
        <dbReference type="ARBA" id="ARBA00022786"/>
    </source>
</evidence>
<evidence type="ECO:0000256" key="2">
    <source>
        <dbReference type="ARBA" id="ARBA00004906"/>
    </source>
</evidence>
<evidence type="ECO:0000313" key="16">
    <source>
        <dbReference type="Proteomes" id="UP000053558"/>
    </source>
</evidence>
<evidence type="ECO:0000259" key="14">
    <source>
        <dbReference type="PROSITE" id="PS51873"/>
    </source>
</evidence>
<dbReference type="PROSITE" id="PS51873">
    <property type="entry name" value="TRIAD"/>
    <property type="match status" value="1"/>
</dbReference>
<evidence type="ECO:0000256" key="6">
    <source>
        <dbReference type="ARBA" id="ARBA00022737"/>
    </source>
</evidence>
<evidence type="ECO:0000256" key="10">
    <source>
        <dbReference type="PROSITE-ProRule" id="PRU00175"/>
    </source>
</evidence>
<evidence type="ECO:0000256" key="4">
    <source>
        <dbReference type="ARBA" id="ARBA00022679"/>
    </source>
</evidence>
<keyword evidence="5" id="KW-0479">Metal-binding</keyword>
<accession>A0A5M3MQK1</accession>
<sequence length="601" mass="66898">MVTLPSPSAAAGDAANAPQVSGPVVERIVSHPGLSQFQGKSASACGLAALNFARHVFERRRNGESTERILQEIVRKPSMEEIISITSGWTDDGHLEVDQICQLPLFKSTLKLVHTQFGQPTKGDFRTLLRNLGRTTSSCAVAIVTRPPEIIACLKITNSGGNTFVIFDSHPRPDHPDGAALILVNSVEEAATRLSAILPYDDALMCDDRLQWQAQLLGQFSSHTFIAREFDSSSTAMTYLVADASLTILSLQAKVAALESQNSFLTSENKRLETEAEQMEDTRTALEAQLRELAKPSSRGAPAYPRSSAKNAEAGPSRPRFPDNVGEGRAEDRHDVSMLEPEAAHDPTAQLVAEMQQRFDQEDRHIRQQRESLAASQQKPFECNICFEEQSEDFAVRLQPCGHPFCRSCAREFILSNINDHRFPVLCPVCSAEKAEKPSTIDSWLVEQIGVNQEQYAIWTEMELARFSILLHCRSCKRSVFIDRQDHDDTKILACPLPRCNHIWCKACQASIQLDGPPHSCDGSSELDHLMKQRGWKYCPNCKTPCEKVSGCHHMTCISAGCNTHFCYRCGDVIVRSAMPRDVQRATSDHYRRCQLFDIPT</sequence>
<dbReference type="InterPro" id="IPR054694">
    <property type="entry name" value="Parkin-like_IBR"/>
</dbReference>
<dbReference type="GO" id="GO:0061630">
    <property type="term" value="F:ubiquitin protein ligase activity"/>
    <property type="evidence" value="ECO:0007669"/>
    <property type="project" value="UniProtKB-EC"/>
</dbReference>
<feature type="domain" description="RING-type" evidence="14">
    <location>
        <begin position="379"/>
        <end position="598"/>
    </location>
</feature>
<dbReference type="RefSeq" id="XP_007768716.1">
    <property type="nucleotide sequence ID" value="XM_007770526.1"/>
</dbReference>
<evidence type="ECO:0000256" key="3">
    <source>
        <dbReference type="ARBA" id="ARBA00012251"/>
    </source>
</evidence>
<dbReference type="Gene3D" id="1.20.120.1750">
    <property type="match status" value="1"/>
</dbReference>
<evidence type="ECO:0000259" key="13">
    <source>
        <dbReference type="PROSITE" id="PS50089"/>
    </source>
</evidence>
<evidence type="ECO:0000256" key="9">
    <source>
        <dbReference type="ARBA" id="ARBA00022833"/>
    </source>
</evidence>
<keyword evidence="9" id="KW-0862">Zinc</keyword>
<organism evidence="15 16">
    <name type="scientific">Coniophora puteana (strain RWD-64-598)</name>
    <name type="common">Brown rot fungus</name>
    <dbReference type="NCBI Taxonomy" id="741705"/>
    <lineage>
        <taxon>Eukaryota</taxon>
        <taxon>Fungi</taxon>
        <taxon>Dikarya</taxon>
        <taxon>Basidiomycota</taxon>
        <taxon>Agaricomycotina</taxon>
        <taxon>Agaricomycetes</taxon>
        <taxon>Agaricomycetidae</taxon>
        <taxon>Boletales</taxon>
        <taxon>Coniophorineae</taxon>
        <taxon>Coniophoraceae</taxon>
        <taxon>Coniophora</taxon>
    </lineage>
</organism>
<dbReference type="GeneID" id="19201902"/>
<dbReference type="GO" id="GO:0008270">
    <property type="term" value="F:zinc ion binding"/>
    <property type="evidence" value="ECO:0007669"/>
    <property type="project" value="UniProtKB-KW"/>
</dbReference>
<dbReference type="Gene3D" id="3.30.40.10">
    <property type="entry name" value="Zinc/RING finger domain, C3HC4 (zinc finger)"/>
    <property type="match status" value="1"/>
</dbReference>
<proteinExistence type="predicted"/>
<dbReference type="SUPFAM" id="SSF57850">
    <property type="entry name" value="RING/U-box"/>
    <property type="match status" value="2"/>
</dbReference>
<evidence type="ECO:0000256" key="7">
    <source>
        <dbReference type="ARBA" id="ARBA00022771"/>
    </source>
</evidence>
<dbReference type="InterPro" id="IPR044066">
    <property type="entry name" value="TRIAD_supradom"/>
</dbReference>
<gene>
    <name evidence="15" type="ORF">CONPUDRAFT_144163</name>
</gene>
<dbReference type="OMA" id="ARVVECN"/>
<keyword evidence="7 10" id="KW-0863">Zinc-finger</keyword>
<dbReference type="InterPro" id="IPR013083">
    <property type="entry name" value="Znf_RING/FYVE/PHD"/>
</dbReference>
<dbReference type="InterPro" id="IPR031127">
    <property type="entry name" value="E3_UB_ligase_RBR"/>
</dbReference>
<dbReference type="Proteomes" id="UP000053558">
    <property type="component" value="Unassembled WGS sequence"/>
</dbReference>
<dbReference type="EMBL" id="JH711578">
    <property type="protein sequence ID" value="EIW81350.1"/>
    <property type="molecule type" value="Genomic_DNA"/>
</dbReference>
<feature type="domain" description="RING-type" evidence="13">
    <location>
        <begin position="383"/>
        <end position="431"/>
    </location>
</feature>
<name>A0A5M3MQK1_CONPW</name>
<reference evidence="16" key="1">
    <citation type="journal article" date="2012" name="Science">
        <title>The Paleozoic origin of enzymatic lignin decomposition reconstructed from 31 fungal genomes.</title>
        <authorList>
            <person name="Floudas D."/>
            <person name="Binder M."/>
            <person name="Riley R."/>
            <person name="Barry K."/>
            <person name="Blanchette R.A."/>
            <person name="Henrissat B."/>
            <person name="Martinez A.T."/>
            <person name="Otillar R."/>
            <person name="Spatafora J.W."/>
            <person name="Yadav J.S."/>
            <person name="Aerts A."/>
            <person name="Benoit I."/>
            <person name="Boyd A."/>
            <person name="Carlson A."/>
            <person name="Copeland A."/>
            <person name="Coutinho P.M."/>
            <person name="de Vries R.P."/>
            <person name="Ferreira P."/>
            <person name="Findley K."/>
            <person name="Foster B."/>
            <person name="Gaskell J."/>
            <person name="Glotzer D."/>
            <person name="Gorecki P."/>
            <person name="Heitman J."/>
            <person name="Hesse C."/>
            <person name="Hori C."/>
            <person name="Igarashi K."/>
            <person name="Jurgens J.A."/>
            <person name="Kallen N."/>
            <person name="Kersten P."/>
            <person name="Kohler A."/>
            <person name="Kuees U."/>
            <person name="Kumar T.K.A."/>
            <person name="Kuo A."/>
            <person name="LaButti K."/>
            <person name="Larrondo L.F."/>
            <person name="Lindquist E."/>
            <person name="Ling A."/>
            <person name="Lombard V."/>
            <person name="Lucas S."/>
            <person name="Lundell T."/>
            <person name="Martin R."/>
            <person name="McLaughlin D.J."/>
            <person name="Morgenstern I."/>
            <person name="Morin E."/>
            <person name="Murat C."/>
            <person name="Nagy L.G."/>
            <person name="Nolan M."/>
            <person name="Ohm R.A."/>
            <person name="Patyshakuliyeva A."/>
            <person name="Rokas A."/>
            <person name="Ruiz-Duenas F.J."/>
            <person name="Sabat G."/>
            <person name="Salamov A."/>
            <person name="Samejima M."/>
            <person name="Schmutz J."/>
            <person name="Slot J.C."/>
            <person name="St John F."/>
            <person name="Stenlid J."/>
            <person name="Sun H."/>
            <person name="Sun S."/>
            <person name="Syed K."/>
            <person name="Tsang A."/>
            <person name="Wiebenga A."/>
            <person name="Young D."/>
            <person name="Pisabarro A."/>
            <person name="Eastwood D.C."/>
            <person name="Martin F."/>
            <person name="Cullen D."/>
            <person name="Grigoriev I.V."/>
            <person name="Hibbett D.S."/>
        </authorList>
    </citation>
    <scope>NUCLEOTIDE SEQUENCE [LARGE SCALE GENOMIC DNA]</scope>
    <source>
        <strain evidence="16">RWD-64-598 SS2</strain>
    </source>
</reference>
<comment type="catalytic activity">
    <reaction evidence="1">
        <text>[E2 ubiquitin-conjugating enzyme]-S-ubiquitinyl-L-cysteine + [acceptor protein]-L-lysine = [E2 ubiquitin-conjugating enzyme]-L-cysteine + [acceptor protein]-N(6)-ubiquitinyl-L-lysine.</text>
        <dbReference type="EC" id="2.3.2.31"/>
    </reaction>
</comment>
<dbReference type="GO" id="GO:0016567">
    <property type="term" value="P:protein ubiquitination"/>
    <property type="evidence" value="ECO:0007669"/>
    <property type="project" value="InterPro"/>
</dbReference>
<feature type="coiled-coil region" evidence="11">
    <location>
        <begin position="241"/>
        <end position="292"/>
    </location>
</feature>